<sequence length="241" mass="24938">MQTTLSQFNETASTDAFALQNSKLLKVSLNQVTIQSKLGSMVAYQGDVTFEHAGSGGMGRMLKKAMSGEGTELMKVTGSGEVFLADQAQDIHLVYLENDMITVNGPNVLAFDSGIDWDIRRVEGGGGAMMAGGLFNMSLQGTGWVAILSDGPPVLLNVATAPTFADAQAAITWSSGVQTAIRTDFKMKNLIGRSSGESVQMAFTGQGWVLVQPSEGRIAAAAAAGGTPAGGVGALGKMLNG</sequence>
<dbReference type="InterPro" id="IPR036983">
    <property type="entry name" value="AIM24_sf"/>
</dbReference>
<dbReference type="EMBL" id="CADCVS010000210">
    <property type="protein sequence ID" value="CAA9493608.1"/>
    <property type="molecule type" value="Genomic_DNA"/>
</dbReference>
<dbReference type="InterPro" id="IPR016031">
    <property type="entry name" value="Trp_RNA-bd_attenuator-like_dom"/>
</dbReference>
<dbReference type="Gene3D" id="3.60.160.10">
    <property type="entry name" value="Mitochondrial biogenesis AIM24"/>
    <property type="match status" value="1"/>
</dbReference>
<gene>
    <name evidence="1" type="ORF">AVDCRST_MAG30-1512</name>
</gene>
<dbReference type="AlphaFoldDB" id="A0A6J4SHD0"/>
<dbReference type="SUPFAM" id="SSF51219">
    <property type="entry name" value="TRAP-like"/>
    <property type="match status" value="1"/>
</dbReference>
<dbReference type="PANTHER" id="PTHR38074:SF1">
    <property type="entry name" value="ALTERED INHERITANCE OF MITOCHONDRIA PROTEIN 24, MITOCHONDRIAL"/>
    <property type="match status" value="1"/>
</dbReference>
<dbReference type="Pfam" id="PF01987">
    <property type="entry name" value="AIM24"/>
    <property type="match status" value="1"/>
</dbReference>
<protein>
    <submittedName>
        <fullName evidence="1">DUF124 domain-containing protein</fullName>
    </submittedName>
</protein>
<proteinExistence type="predicted"/>
<dbReference type="InterPro" id="IPR002838">
    <property type="entry name" value="AIM24"/>
</dbReference>
<reference evidence="1" key="1">
    <citation type="submission" date="2020-02" db="EMBL/GenBank/DDBJ databases">
        <authorList>
            <person name="Meier V. D."/>
        </authorList>
    </citation>
    <scope>NUCLEOTIDE SEQUENCE</scope>
    <source>
        <strain evidence="1">AVDCRST_MAG30</strain>
    </source>
</reference>
<evidence type="ECO:0000313" key="1">
    <source>
        <dbReference type="EMBL" id="CAA9493608.1"/>
    </source>
</evidence>
<name>A0A6J4SHD0_9ACTN</name>
<dbReference type="PANTHER" id="PTHR38074">
    <property type="entry name" value="ALTERED INHERITANCE OF MITOCHONDRIA PROTEIN 24, MITOCHONDRIAL"/>
    <property type="match status" value="1"/>
</dbReference>
<accession>A0A6J4SHD0</accession>
<organism evidence="1">
    <name type="scientific">uncultured Solirubrobacteraceae bacterium</name>
    <dbReference type="NCBI Taxonomy" id="1162706"/>
    <lineage>
        <taxon>Bacteria</taxon>
        <taxon>Bacillati</taxon>
        <taxon>Actinomycetota</taxon>
        <taxon>Thermoleophilia</taxon>
        <taxon>Solirubrobacterales</taxon>
        <taxon>Solirubrobacteraceae</taxon>
        <taxon>environmental samples</taxon>
    </lineage>
</organism>